<dbReference type="AlphaFoldDB" id="A0A7K1SS95"/>
<evidence type="ECO:0000256" key="2">
    <source>
        <dbReference type="ARBA" id="ARBA00022801"/>
    </source>
</evidence>
<dbReference type="GO" id="GO:0004650">
    <property type="term" value="F:polygalacturonase activity"/>
    <property type="evidence" value="ECO:0007669"/>
    <property type="project" value="InterPro"/>
</dbReference>
<organism evidence="6 7">
    <name type="scientific">Mucilaginibacter arboris</name>
    <dbReference type="NCBI Taxonomy" id="2682090"/>
    <lineage>
        <taxon>Bacteria</taxon>
        <taxon>Pseudomonadati</taxon>
        <taxon>Bacteroidota</taxon>
        <taxon>Sphingobacteriia</taxon>
        <taxon>Sphingobacteriales</taxon>
        <taxon>Sphingobacteriaceae</taxon>
        <taxon>Mucilaginibacter</taxon>
    </lineage>
</organism>
<name>A0A7K1SS95_9SPHI</name>
<reference evidence="6 7" key="1">
    <citation type="submission" date="2019-12" db="EMBL/GenBank/DDBJ databases">
        <title>Mucilaginibacter sp. HMF7410 genome sequencing and assembly.</title>
        <authorList>
            <person name="Kang H."/>
            <person name="Cha I."/>
            <person name="Kim H."/>
            <person name="Joh K."/>
        </authorList>
    </citation>
    <scope>NUCLEOTIDE SEQUENCE [LARGE SCALE GENOMIC DNA]</scope>
    <source>
        <strain evidence="6 7">HMF7410</strain>
    </source>
</reference>
<evidence type="ECO:0000256" key="3">
    <source>
        <dbReference type="ARBA" id="ARBA00023295"/>
    </source>
</evidence>
<gene>
    <name evidence="6" type="ORF">GO621_01325</name>
</gene>
<evidence type="ECO:0000313" key="6">
    <source>
        <dbReference type="EMBL" id="MVN20175.1"/>
    </source>
</evidence>
<dbReference type="PROSITE" id="PS00502">
    <property type="entry name" value="POLYGALACTURONASE"/>
    <property type="match status" value="1"/>
</dbReference>
<dbReference type="InterPro" id="IPR000743">
    <property type="entry name" value="Glyco_hydro_28"/>
</dbReference>
<feature type="signal peptide" evidence="5">
    <location>
        <begin position="1"/>
        <end position="22"/>
    </location>
</feature>
<sequence>MNKPTFLLAFLFLAFIRNLAAAQTHDIAYYTKNAPFKMPDVPGPVIPNQTFSITAYGAVSDGKTLNTQAIAKAIDACSKAGGGHVIIPAGNWQTGPIEMKSNLDLHVEKGANVIFTTDHTQYPMMAESKNSYTVTPPIWGNKLENVSITGEGSFDGNGQTWRPLKKGKVSAAEWQSVVASGGVLSADGKIWWPSRDALNGEAYLKQLKNKQNVTAEDYLPARDYLRPKMVVINNTKNLMIDGPTFKNSPMFVINPKGITNLIIRNTKVHNDYSAQNGDGIDISASKNVVIYRTTVSVGDDGICMKSSGNGDENNAALENVLIAECTVLQGHGGFVIGSNTDGGMKNIYVTNCNFFGTDIGIRVKSNAGRGGPVHAVFIDQISMSKIINEAVLFDTYYEDVPAGKEKGAERTVNDKVPDFHDFHISNIICKGARTAMFFRGLPAMPVHDIYFENVNIEAEEGVVAKSIKDITFKNVKLVTAKKPAIAAADLKFIKVTD</sequence>
<evidence type="ECO:0000256" key="4">
    <source>
        <dbReference type="RuleBase" id="RU361169"/>
    </source>
</evidence>
<comment type="caution">
    <text evidence="6">The sequence shown here is derived from an EMBL/GenBank/DDBJ whole genome shotgun (WGS) entry which is preliminary data.</text>
</comment>
<dbReference type="Proteomes" id="UP000462014">
    <property type="component" value="Unassembled WGS sequence"/>
</dbReference>
<dbReference type="RefSeq" id="WP_157563304.1">
    <property type="nucleotide sequence ID" value="NZ_WPIK01000001.1"/>
</dbReference>
<dbReference type="InterPro" id="IPR006626">
    <property type="entry name" value="PbH1"/>
</dbReference>
<dbReference type="SMART" id="SM00710">
    <property type="entry name" value="PbH1"/>
    <property type="match status" value="4"/>
</dbReference>
<accession>A0A7K1SS95</accession>
<evidence type="ECO:0000256" key="1">
    <source>
        <dbReference type="ARBA" id="ARBA00008834"/>
    </source>
</evidence>
<evidence type="ECO:0000313" key="7">
    <source>
        <dbReference type="Proteomes" id="UP000462014"/>
    </source>
</evidence>
<evidence type="ECO:0000256" key="5">
    <source>
        <dbReference type="SAM" id="SignalP"/>
    </source>
</evidence>
<dbReference type="InterPro" id="IPR011050">
    <property type="entry name" value="Pectin_lyase_fold/virulence"/>
</dbReference>
<dbReference type="PANTHER" id="PTHR31339">
    <property type="entry name" value="PECTIN LYASE-RELATED"/>
    <property type="match status" value="1"/>
</dbReference>
<dbReference type="InterPro" id="IPR051801">
    <property type="entry name" value="GH28_Enzymes"/>
</dbReference>
<protein>
    <submittedName>
        <fullName evidence="6">Glycoside hydrolase family 28 protein</fullName>
    </submittedName>
</protein>
<keyword evidence="5" id="KW-0732">Signal</keyword>
<dbReference type="EMBL" id="WPIK01000001">
    <property type="protein sequence ID" value="MVN20175.1"/>
    <property type="molecule type" value="Genomic_DNA"/>
</dbReference>
<feature type="chain" id="PRO_5029814563" evidence="5">
    <location>
        <begin position="23"/>
        <end position="497"/>
    </location>
</feature>
<dbReference type="Gene3D" id="2.160.20.10">
    <property type="entry name" value="Single-stranded right-handed beta-helix, Pectin lyase-like"/>
    <property type="match status" value="1"/>
</dbReference>
<comment type="similarity">
    <text evidence="1 4">Belongs to the glycosyl hydrolase 28 family.</text>
</comment>
<keyword evidence="7" id="KW-1185">Reference proteome</keyword>
<proteinExistence type="inferred from homology"/>
<keyword evidence="3 4" id="KW-0326">Glycosidase</keyword>
<dbReference type="InterPro" id="IPR012334">
    <property type="entry name" value="Pectin_lyas_fold"/>
</dbReference>
<keyword evidence="2 4" id="KW-0378">Hydrolase</keyword>
<dbReference type="GO" id="GO:0005975">
    <property type="term" value="P:carbohydrate metabolic process"/>
    <property type="evidence" value="ECO:0007669"/>
    <property type="project" value="InterPro"/>
</dbReference>
<dbReference type="PANTHER" id="PTHR31339:SF9">
    <property type="entry name" value="PLASMIN AND FIBRONECTIN-BINDING PROTEIN A"/>
    <property type="match status" value="1"/>
</dbReference>
<dbReference type="SUPFAM" id="SSF51126">
    <property type="entry name" value="Pectin lyase-like"/>
    <property type="match status" value="1"/>
</dbReference>
<dbReference type="Pfam" id="PF00295">
    <property type="entry name" value="Glyco_hydro_28"/>
    <property type="match status" value="1"/>
</dbReference>